<dbReference type="RefSeq" id="WP_100202314.1">
    <property type="nucleotide sequence ID" value="NZ_PGGW01000049.1"/>
</dbReference>
<organism evidence="1 2">
    <name type="scientific">Streptomyces carminius</name>
    <dbReference type="NCBI Taxonomy" id="2665496"/>
    <lineage>
        <taxon>Bacteria</taxon>
        <taxon>Bacillati</taxon>
        <taxon>Actinomycetota</taxon>
        <taxon>Actinomycetes</taxon>
        <taxon>Kitasatosporales</taxon>
        <taxon>Streptomycetaceae</taxon>
        <taxon>Streptomyces</taxon>
    </lineage>
</organism>
<gene>
    <name evidence="1" type="ORF">CUT44_14110</name>
</gene>
<dbReference type="AlphaFoldDB" id="A0A2M8LYT9"/>
<reference evidence="1 2" key="1">
    <citation type="submission" date="2017-11" db="EMBL/GenBank/DDBJ databases">
        <title>Streptomyces carmine sp. nov., a novel actinomycete isolated from Sophora alopecuroides in Xinjiang, China.</title>
        <authorList>
            <person name="Wang Y."/>
            <person name="Luo X."/>
            <person name="Wan C."/>
            <person name="Zhang L."/>
        </authorList>
    </citation>
    <scope>NUCLEOTIDE SEQUENCE [LARGE SCALE GENOMIC DNA]</scope>
    <source>
        <strain evidence="1 2">TRM SA0054</strain>
    </source>
</reference>
<name>A0A2M8LYT9_9ACTN</name>
<accession>A0A2M8LYT9</accession>
<keyword evidence="2" id="KW-1185">Reference proteome</keyword>
<evidence type="ECO:0000313" key="1">
    <source>
        <dbReference type="EMBL" id="PJE97112.1"/>
    </source>
</evidence>
<protein>
    <submittedName>
        <fullName evidence="1">Uncharacterized protein</fullName>
    </submittedName>
</protein>
<dbReference type="Proteomes" id="UP000230407">
    <property type="component" value="Unassembled WGS sequence"/>
</dbReference>
<evidence type="ECO:0000313" key="2">
    <source>
        <dbReference type="Proteomes" id="UP000230407"/>
    </source>
</evidence>
<comment type="caution">
    <text evidence="1">The sequence shown here is derived from an EMBL/GenBank/DDBJ whole genome shotgun (WGS) entry which is preliminary data.</text>
</comment>
<proteinExistence type="predicted"/>
<dbReference type="EMBL" id="PGGW01000049">
    <property type="protein sequence ID" value="PJE97112.1"/>
    <property type="molecule type" value="Genomic_DNA"/>
</dbReference>
<sequence length="160" mass="17244">MNTRAYTDADLVDAATGLRQAIARNTDFADFGDLMADRTVPSTVAAGAPATWNELLDDDEEDDWADLTAYEEAREEVFELARKASDTSAWAVRLGAAGLQPHEPFAVRSTTCGYEVAVQVATHPDLTEDARTELVAAIHAAVEETTTRVLGMTPADRADT</sequence>